<dbReference type="SUPFAM" id="SSF57829">
    <property type="entry name" value="Zn-binding ribosomal proteins"/>
    <property type="match status" value="1"/>
</dbReference>
<gene>
    <name evidence="5" type="primary">rpmF</name>
    <name evidence="7" type="ORF">UT34_C0001G0246</name>
</gene>
<keyword evidence="2 5" id="KW-0689">Ribosomal protein</keyword>
<comment type="similarity">
    <text evidence="1 5">Belongs to the bacterial ribosomal protein bL32 family.</text>
</comment>
<dbReference type="GO" id="GO:0006412">
    <property type="term" value="P:translation"/>
    <property type="evidence" value="ECO:0007669"/>
    <property type="project" value="UniProtKB-UniRule"/>
</dbReference>
<evidence type="ECO:0000256" key="6">
    <source>
        <dbReference type="SAM" id="MobiDB-lite"/>
    </source>
</evidence>
<dbReference type="GO" id="GO:0003735">
    <property type="term" value="F:structural constituent of ribosome"/>
    <property type="evidence" value="ECO:0007669"/>
    <property type="project" value="InterPro"/>
</dbReference>
<feature type="region of interest" description="Disordered" evidence="6">
    <location>
        <begin position="1"/>
        <end position="22"/>
    </location>
</feature>
<dbReference type="InterPro" id="IPR002677">
    <property type="entry name" value="Ribosomal_bL32"/>
</dbReference>
<dbReference type="NCBIfam" id="TIGR01031">
    <property type="entry name" value="rpmF_bact"/>
    <property type="match status" value="1"/>
</dbReference>
<dbReference type="InterPro" id="IPR044957">
    <property type="entry name" value="Ribosomal_bL32_bact"/>
</dbReference>
<protein>
    <recommendedName>
        <fullName evidence="4 5">Large ribosomal subunit protein bL32</fullName>
    </recommendedName>
</protein>
<dbReference type="Gene3D" id="1.20.5.640">
    <property type="entry name" value="Single helix bin"/>
    <property type="match status" value="1"/>
</dbReference>
<proteinExistence type="inferred from homology"/>
<dbReference type="GO" id="GO:0015934">
    <property type="term" value="C:large ribosomal subunit"/>
    <property type="evidence" value="ECO:0007669"/>
    <property type="project" value="InterPro"/>
</dbReference>
<accession>A0A0G0N066</accession>
<comment type="caution">
    <text evidence="7">The sequence shown here is derived from an EMBL/GenBank/DDBJ whole genome shotgun (WGS) entry which is preliminary data.</text>
</comment>
<evidence type="ECO:0000256" key="3">
    <source>
        <dbReference type="ARBA" id="ARBA00023274"/>
    </source>
</evidence>
<dbReference type="EMBL" id="LBWK01000001">
    <property type="protein sequence ID" value="KKR06206.1"/>
    <property type="molecule type" value="Genomic_DNA"/>
</dbReference>
<keyword evidence="3 5" id="KW-0687">Ribonucleoprotein</keyword>
<organism evidence="7 8">
    <name type="scientific">candidate division WS6 bacterium GW2011_GWF2_39_15</name>
    <dbReference type="NCBI Taxonomy" id="1619100"/>
    <lineage>
        <taxon>Bacteria</taxon>
        <taxon>Candidatus Dojkabacteria</taxon>
    </lineage>
</organism>
<evidence type="ECO:0000313" key="8">
    <source>
        <dbReference type="Proteomes" id="UP000034799"/>
    </source>
</evidence>
<evidence type="ECO:0000256" key="4">
    <source>
        <dbReference type="ARBA" id="ARBA00035178"/>
    </source>
</evidence>
<dbReference type="Proteomes" id="UP000034799">
    <property type="component" value="Unassembled WGS sequence"/>
</dbReference>
<evidence type="ECO:0000256" key="1">
    <source>
        <dbReference type="ARBA" id="ARBA00008560"/>
    </source>
</evidence>
<dbReference type="PANTHER" id="PTHR35534">
    <property type="entry name" value="50S RIBOSOMAL PROTEIN L32"/>
    <property type="match status" value="1"/>
</dbReference>
<evidence type="ECO:0000256" key="5">
    <source>
        <dbReference type="HAMAP-Rule" id="MF_00340"/>
    </source>
</evidence>
<dbReference type="HAMAP" id="MF_00340">
    <property type="entry name" value="Ribosomal_bL32"/>
    <property type="match status" value="1"/>
</dbReference>
<dbReference type="AlphaFoldDB" id="A0A0G0N066"/>
<dbReference type="STRING" id="1619100.UT34_C0001G0246"/>
<name>A0A0G0N066_9BACT</name>
<dbReference type="PANTHER" id="PTHR35534:SF1">
    <property type="entry name" value="LARGE RIBOSOMAL SUBUNIT PROTEIN BL32"/>
    <property type="match status" value="1"/>
</dbReference>
<evidence type="ECO:0000256" key="2">
    <source>
        <dbReference type="ARBA" id="ARBA00022980"/>
    </source>
</evidence>
<dbReference type="Pfam" id="PF01783">
    <property type="entry name" value="Ribosomal_L32p"/>
    <property type="match status" value="1"/>
</dbReference>
<reference evidence="7 8" key="1">
    <citation type="journal article" date="2015" name="Nature">
        <title>rRNA introns, odd ribosomes, and small enigmatic genomes across a large radiation of phyla.</title>
        <authorList>
            <person name="Brown C.T."/>
            <person name="Hug L.A."/>
            <person name="Thomas B.C."/>
            <person name="Sharon I."/>
            <person name="Castelle C.J."/>
            <person name="Singh A."/>
            <person name="Wilkins M.J."/>
            <person name="Williams K.H."/>
            <person name="Banfield J.F."/>
        </authorList>
    </citation>
    <scope>NUCLEOTIDE SEQUENCE [LARGE SCALE GENOMIC DNA]</scope>
</reference>
<evidence type="ECO:0000313" key="7">
    <source>
        <dbReference type="EMBL" id="KKR06206.1"/>
    </source>
</evidence>
<feature type="compositionally biased region" description="Basic residues" evidence="6">
    <location>
        <begin position="1"/>
        <end position="17"/>
    </location>
</feature>
<sequence>MGALPKRKLSKGRRDRRRSQDALKAPALSICPKCKKAKRPHFVCEYCGYYGPATKEENKATAKTETKK</sequence>
<dbReference type="InterPro" id="IPR011332">
    <property type="entry name" value="Ribosomal_zn-bd"/>
</dbReference>